<dbReference type="Gene3D" id="2.60.120.380">
    <property type="match status" value="1"/>
</dbReference>
<reference evidence="2 3" key="1">
    <citation type="submission" date="2019-02" db="EMBL/GenBank/DDBJ databases">
        <title>Deep-cultivation of Planctomycetes and their phenomic and genomic characterization uncovers novel biology.</title>
        <authorList>
            <person name="Wiegand S."/>
            <person name="Jogler M."/>
            <person name="Boedeker C."/>
            <person name="Pinto D."/>
            <person name="Vollmers J."/>
            <person name="Rivas-Marin E."/>
            <person name="Kohn T."/>
            <person name="Peeters S.H."/>
            <person name="Heuer A."/>
            <person name="Rast P."/>
            <person name="Oberbeckmann S."/>
            <person name="Bunk B."/>
            <person name="Jeske O."/>
            <person name="Meyerdierks A."/>
            <person name="Storesund J.E."/>
            <person name="Kallscheuer N."/>
            <person name="Luecker S."/>
            <person name="Lage O.M."/>
            <person name="Pohl T."/>
            <person name="Merkel B.J."/>
            <person name="Hornburger P."/>
            <person name="Mueller R.-W."/>
            <person name="Bruemmer F."/>
            <person name="Labrenz M."/>
            <person name="Spormann A.M."/>
            <person name="Op den Camp H."/>
            <person name="Overmann J."/>
            <person name="Amann R."/>
            <person name="Jetten M.S.M."/>
            <person name="Mascher T."/>
            <person name="Medema M.H."/>
            <person name="Devos D.P."/>
            <person name="Kaster A.-K."/>
            <person name="Ovreas L."/>
            <person name="Rohde M."/>
            <person name="Galperin M.Y."/>
            <person name="Jogler C."/>
        </authorList>
    </citation>
    <scope>NUCLEOTIDE SEQUENCE [LARGE SCALE GENOMIC DNA]</scope>
    <source>
        <strain evidence="2 3">Poly30</strain>
    </source>
</reference>
<evidence type="ECO:0000313" key="3">
    <source>
        <dbReference type="Proteomes" id="UP000320390"/>
    </source>
</evidence>
<keyword evidence="1" id="KW-0732">Signal</keyword>
<dbReference type="Proteomes" id="UP000320390">
    <property type="component" value="Chromosome"/>
</dbReference>
<evidence type="ECO:0000313" key="2">
    <source>
        <dbReference type="EMBL" id="QDV09204.1"/>
    </source>
</evidence>
<keyword evidence="3" id="KW-1185">Reference proteome</keyword>
<evidence type="ECO:0000256" key="1">
    <source>
        <dbReference type="SAM" id="SignalP"/>
    </source>
</evidence>
<organism evidence="2 3">
    <name type="scientific">Saltatorellus ferox</name>
    <dbReference type="NCBI Taxonomy" id="2528018"/>
    <lineage>
        <taxon>Bacteria</taxon>
        <taxon>Pseudomonadati</taxon>
        <taxon>Planctomycetota</taxon>
        <taxon>Planctomycetia</taxon>
        <taxon>Planctomycetia incertae sedis</taxon>
        <taxon>Saltatorellus</taxon>
    </lineage>
</organism>
<evidence type="ECO:0008006" key="4">
    <source>
        <dbReference type="Google" id="ProtNLM"/>
    </source>
</evidence>
<gene>
    <name evidence="2" type="ORF">Poly30_47610</name>
</gene>
<sequence length="565" mass="59056" precursor="true">MKSTFYSAARGLFAAILATAPLASATPAPRSLLPGPLPLPASGFSTCDSAFAVFPDTFLGFCCGDRATDAVFFSLTLPPGSTGQLSVLFTASAMVNIDMAAYETCGAGPVAVSQSSTNAESITYANVSGLTQEIRFEVYNAIDTGTCHNFTLEVRAGLSGLCSGDDSFEPNNSCATATPISAGITDGFSAVNQNPDYFGIVVPAGETVNFTTLHYSDFPMFLELYGPGCNFMGAAQTQPGASSLDRGFVTWTNSGTIASAIFVAVIHSTNEPNCQNYSVQVVFGCGTGDDDALEPNDTCTAAILLNLGPLDNRRVLRSPAGTRNDDYWQAQVRVDESITVAVDYTARFTDLNLELYDLAQPGCGDPSTGALLAVGEETINGQVVRFKNNSASNLDVALRVTAPGQPALCVEYDLLVGISGDLSFAGTVCQGVTNSTGTDADLFVQGTNRVALNNVTLACSDLPVQSFGYFLTSRGFGFVPGPGGSVGNLCIAGGPVSRYSRPGEIQTSGSGSQVSLVIDLNDTPDVGQVVSIVPGETRLFQYWYRDSVMGSPVSNFSSAAFTVFR</sequence>
<feature type="signal peptide" evidence="1">
    <location>
        <begin position="1"/>
        <end position="25"/>
    </location>
</feature>
<dbReference type="AlphaFoldDB" id="A0A518EYS5"/>
<dbReference type="EMBL" id="CP036434">
    <property type="protein sequence ID" value="QDV09204.1"/>
    <property type="molecule type" value="Genomic_DNA"/>
</dbReference>
<feature type="chain" id="PRO_5021877226" description="CUB domain-containing protein" evidence="1">
    <location>
        <begin position="26"/>
        <end position="565"/>
    </location>
</feature>
<proteinExistence type="predicted"/>
<protein>
    <recommendedName>
        <fullName evidence="4">CUB domain-containing protein</fullName>
    </recommendedName>
</protein>
<name>A0A518EYS5_9BACT</name>
<accession>A0A518EYS5</accession>